<dbReference type="EMBL" id="JADWDJ010000013">
    <property type="protein sequence ID" value="KAG5270883.1"/>
    <property type="molecule type" value="Genomic_DNA"/>
</dbReference>
<dbReference type="PANTHER" id="PTHR23037">
    <property type="entry name" value="CYTOKINE RECEPTOR"/>
    <property type="match status" value="1"/>
</dbReference>
<dbReference type="InterPro" id="IPR036116">
    <property type="entry name" value="FN3_sf"/>
</dbReference>
<evidence type="ECO:0000256" key="7">
    <source>
        <dbReference type="ARBA" id="ARBA00023170"/>
    </source>
</evidence>
<evidence type="ECO:0000256" key="1">
    <source>
        <dbReference type="ARBA" id="ARBA00004479"/>
    </source>
</evidence>
<dbReference type="GO" id="GO:0004896">
    <property type="term" value="F:cytokine receptor activity"/>
    <property type="evidence" value="ECO:0007669"/>
    <property type="project" value="TreeGrafter"/>
</dbReference>
<evidence type="ECO:0000256" key="9">
    <source>
        <dbReference type="ARBA" id="ARBA00023319"/>
    </source>
</evidence>
<gene>
    <name evidence="14" type="ORF">AALO_G00173380</name>
</gene>
<evidence type="ECO:0000256" key="12">
    <source>
        <dbReference type="SAM" id="SignalP"/>
    </source>
</evidence>
<protein>
    <recommendedName>
        <fullName evidence="13">Fibronectin type-III domain-containing protein</fullName>
    </recommendedName>
</protein>
<keyword evidence="5 11" id="KW-0472">Membrane</keyword>
<evidence type="ECO:0000256" key="2">
    <source>
        <dbReference type="ARBA" id="ARBA00022692"/>
    </source>
</evidence>
<dbReference type="GO" id="GO:0009897">
    <property type="term" value="C:external side of plasma membrane"/>
    <property type="evidence" value="ECO:0007669"/>
    <property type="project" value="TreeGrafter"/>
</dbReference>
<evidence type="ECO:0000256" key="10">
    <source>
        <dbReference type="SAM" id="MobiDB-lite"/>
    </source>
</evidence>
<evidence type="ECO:0000313" key="15">
    <source>
        <dbReference type="Proteomes" id="UP000823561"/>
    </source>
</evidence>
<comment type="subcellular location">
    <subcellularLocation>
        <location evidence="1">Membrane</location>
        <topology evidence="1">Single-pass type I membrane protein</topology>
    </subcellularLocation>
</comment>
<dbReference type="SUPFAM" id="SSF49265">
    <property type="entry name" value="Fibronectin type III"/>
    <property type="match status" value="2"/>
</dbReference>
<evidence type="ECO:0000256" key="4">
    <source>
        <dbReference type="ARBA" id="ARBA00022989"/>
    </source>
</evidence>
<feature type="signal peptide" evidence="12">
    <location>
        <begin position="1"/>
        <end position="16"/>
    </location>
</feature>
<evidence type="ECO:0000256" key="11">
    <source>
        <dbReference type="SAM" id="Phobius"/>
    </source>
</evidence>
<keyword evidence="15" id="KW-1185">Reference proteome</keyword>
<keyword evidence="2 11" id="KW-0812">Transmembrane</keyword>
<accession>A0AAV6G754</accession>
<feature type="region of interest" description="Disordered" evidence="10">
    <location>
        <begin position="475"/>
        <end position="512"/>
    </location>
</feature>
<evidence type="ECO:0000256" key="8">
    <source>
        <dbReference type="ARBA" id="ARBA00023180"/>
    </source>
</evidence>
<feature type="domain" description="Fibronectin type-III" evidence="13">
    <location>
        <begin position="288"/>
        <end position="393"/>
    </location>
</feature>
<evidence type="ECO:0000256" key="6">
    <source>
        <dbReference type="ARBA" id="ARBA00023157"/>
    </source>
</evidence>
<dbReference type="Gene3D" id="2.60.40.10">
    <property type="entry name" value="Immunoglobulins"/>
    <property type="match status" value="2"/>
</dbReference>
<proteinExistence type="predicted"/>
<keyword evidence="9" id="KW-0393">Immunoglobulin domain</keyword>
<feature type="compositionally biased region" description="Pro residues" evidence="10">
    <location>
        <begin position="475"/>
        <end position="484"/>
    </location>
</feature>
<keyword evidence="4 11" id="KW-1133">Transmembrane helix</keyword>
<name>A0AAV6G754_9TELE</name>
<dbReference type="PROSITE" id="PS50853">
    <property type="entry name" value="FN3"/>
    <property type="match status" value="1"/>
</dbReference>
<dbReference type="GO" id="GO:0016064">
    <property type="term" value="P:immunoglobulin mediated immune response"/>
    <property type="evidence" value="ECO:0007669"/>
    <property type="project" value="TreeGrafter"/>
</dbReference>
<keyword evidence="7" id="KW-0675">Receptor</keyword>
<feature type="transmembrane region" description="Helical" evidence="11">
    <location>
        <begin position="433"/>
        <end position="455"/>
    </location>
</feature>
<dbReference type="InterPro" id="IPR003961">
    <property type="entry name" value="FN3_dom"/>
</dbReference>
<organism evidence="14 15">
    <name type="scientific">Alosa alosa</name>
    <name type="common">allis shad</name>
    <dbReference type="NCBI Taxonomy" id="278164"/>
    <lineage>
        <taxon>Eukaryota</taxon>
        <taxon>Metazoa</taxon>
        <taxon>Chordata</taxon>
        <taxon>Craniata</taxon>
        <taxon>Vertebrata</taxon>
        <taxon>Euteleostomi</taxon>
        <taxon>Actinopterygii</taxon>
        <taxon>Neopterygii</taxon>
        <taxon>Teleostei</taxon>
        <taxon>Clupei</taxon>
        <taxon>Clupeiformes</taxon>
        <taxon>Clupeoidei</taxon>
        <taxon>Clupeidae</taxon>
        <taxon>Alosa</taxon>
    </lineage>
</organism>
<feature type="chain" id="PRO_5043742112" description="Fibronectin type-III domain-containing protein" evidence="12">
    <location>
        <begin position="17"/>
        <end position="535"/>
    </location>
</feature>
<reference evidence="14" key="1">
    <citation type="submission" date="2020-10" db="EMBL/GenBank/DDBJ databases">
        <title>Chromosome-scale genome assembly of the Allis shad, Alosa alosa.</title>
        <authorList>
            <person name="Margot Z."/>
            <person name="Christophe K."/>
            <person name="Cabau C."/>
            <person name="Louis A."/>
            <person name="Berthelot C."/>
            <person name="Parey E."/>
            <person name="Roest Crollius H."/>
            <person name="Montfort J."/>
            <person name="Robinson-Rechavi M."/>
            <person name="Bucao C."/>
            <person name="Bouchez O."/>
            <person name="Gislard M."/>
            <person name="Lluch J."/>
            <person name="Milhes M."/>
            <person name="Lampietro C."/>
            <person name="Lopez Roques C."/>
            <person name="Donnadieu C."/>
            <person name="Braasch I."/>
            <person name="Desvignes T."/>
            <person name="Postlethwait J."/>
            <person name="Bobe J."/>
            <person name="Guiguen Y."/>
        </authorList>
    </citation>
    <scope>NUCLEOTIDE SEQUENCE</scope>
    <source>
        <strain evidence="14">M-15738</strain>
        <tissue evidence="14">Blood</tissue>
    </source>
</reference>
<evidence type="ECO:0000256" key="3">
    <source>
        <dbReference type="ARBA" id="ARBA00022729"/>
    </source>
</evidence>
<keyword evidence="8" id="KW-0325">Glycoprotein</keyword>
<dbReference type="InterPro" id="IPR013783">
    <property type="entry name" value="Ig-like_fold"/>
</dbReference>
<comment type="caution">
    <text evidence="14">The sequence shown here is derived from an EMBL/GenBank/DDBJ whole genome shotgun (WGS) entry which is preliminary data.</text>
</comment>
<keyword evidence="6" id="KW-1015">Disulfide bond</keyword>
<dbReference type="SUPFAM" id="SSF48726">
    <property type="entry name" value="Immunoglobulin"/>
    <property type="match status" value="1"/>
</dbReference>
<evidence type="ECO:0000256" key="5">
    <source>
        <dbReference type="ARBA" id="ARBA00023136"/>
    </source>
</evidence>
<dbReference type="AlphaFoldDB" id="A0AAV6G754"/>
<sequence>MMIWTKFASLWSILVAAEVQCNIQCNVTWREPLHDLHDALVVIPGSAVIISCCGDVSVNGVPMVRGTCPGVQGSDYGQITTKNIMLSSNHGSDTVDSLETNQLEGDAFTLYNTNAGTDYEAGSNSSEMDNGSQWMLNGRPVQGVGMPWSLTLPSFGLADAGNYSCHRAGRWMSTLRMDVANSLERPTLKCRRKDLYKRKIRCDWMASGPVTHAPRCHLILKRKSSPEQRVSCCRYSSKRSRCRCLVGPEALDTDSSLYNARLFVTSPSGSGTSPWISFTPQSILKPEPPGRVSVRSVVGVERKLDVFWSYPTSWKKWNDHYRLKFELRYHPVLGKMNQTVAIPRTSPLLSWTILDVLPGVQYAVQMRNMEEHGQGHWSDWSSPVYTHTWTAPKPTDAPESSNISEEPLILIVIPDTPPESDAVDRPPIDDGFMLAHMVSIMGCCVLMVIFILVFVQVIRHKIHFKSGLAKLRVTPPPPSPPLQLPPCKTKVQDCPPSSSPSQKDQHDPSPAQDLTKLDVHFQNMSYFLVKMEPKC</sequence>
<dbReference type="Proteomes" id="UP000823561">
    <property type="component" value="Chromosome 13"/>
</dbReference>
<dbReference type="PANTHER" id="PTHR23037:SF22">
    <property type="entry name" value="CYTOKINE RECEPTOR COMMON SUBUNIT BETA"/>
    <property type="match status" value="1"/>
</dbReference>
<evidence type="ECO:0000313" key="14">
    <source>
        <dbReference type="EMBL" id="KAG5270883.1"/>
    </source>
</evidence>
<keyword evidence="3 12" id="KW-0732">Signal</keyword>
<evidence type="ECO:0000259" key="13">
    <source>
        <dbReference type="PROSITE" id="PS50853"/>
    </source>
</evidence>
<dbReference type="InterPro" id="IPR036179">
    <property type="entry name" value="Ig-like_dom_sf"/>
</dbReference>